<feature type="compositionally biased region" description="Polar residues" evidence="1">
    <location>
        <begin position="100"/>
        <end position="114"/>
    </location>
</feature>
<reference evidence="2" key="2">
    <citation type="journal article" date="2023" name="IMA Fungus">
        <title>Comparative genomic study of the Penicillium genus elucidates a diverse pangenome and 15 lateral gene transfer events.</title>
        <authorList>
            <person name="Petersen C."/>
            <person name="Sorensen T."/>
            <person name="Nielsen M.R."/>
            <person name="Sondergaard T.E."/>
            <person name="Sorensen J.L."/>
            <person name="Fitzpatrick D.A."/>
            <person name="Frisvad J.C."/>
            <person name="Nielsen K.L."/>
        </authorList>
    </citation>
    <scope>NUCLEOTIDE SEQUENCE</scope>
    <source>
        <strain evidence="2">IBT 19713</strain>
    </source>
</reference>
<feature type="region of interest" description="Disordered" evidence="1">
    <location>
        <begin position="162"/>
        <end position="241"/>
    </location>
</feature>
<organism evidence="2 3">
    <name type="scientific">Penicillium chermesinum</name>
    <dbReference type="NCBI Taxonomy" id="63820"/>
    <lineage>
        <taxon>Eukaryota</taxon>
        <taxon>Fungi</taxon>
        <taxon>Dikarya</taxon>
        <taxon>Ascomycota</taxon>
        <taxon>Pezizomycotina</taxon>
        <taxon>Eurotiomycetes</taxon>
        <taxon>Eurotiomycetidae</taxon>
        <taxon>Eurotiales</taxon>
        <taxon>Aspergillaceae</taxon>
        <taxon>Penicillium</taxon>
    </lineage>
</organism>
<feature type="region of interest" description="Disordered" evidence="1">
    <location>
        <begin position="416"/>
        <end position="451"/>
    </location>
</feature>
<feature type="region of interest" description="Disordered" evidence="1">
    <location>
        <begin position="1"/>
        <end position="131"/>
    </location>
</feature>
<protein>
    <submittedName>
        <fullName evidence="2">Uncharacterized protein</fullName>
    </submittedName>
</protein>
<evidence type="ECO:0000313" key="3">
    <source>
        <dbReference type="Proteomes" id="UP001150941"/>
    </source>
</evidence>
<feature type="compositionally biased region" description="Basic and acidic residues" evidence="1">
    <location>
        <begin position="1"/>
        <end position="12"/>
    </location>
</feature>
<sequence>MGHQSTPEHSHPQQEPQTPPLVISSPVSSSQGSKDKPKSASRPRKFLPQPIETTSRTSAPDRSGSTGVVHAVGPSNGPNIELQQDKRSARRKFLPEPIETTKSSNHAPSLQTPAQPRAHDASAGPRRFKPELIETVRQSIGGRVEAPVNRFENDNGYLQASVHDPRLVPRQETYPRPSESKFSYASLLRRQEGRRHSFRVPELPPIPSNSSESSSDSSSSSPRPAKTSFQSISPVHAHSLKGDSDETLSEYFLALAARSAHRQLKEQALAAFPNEQAYEPVDHFAVDDEDNGSEGEPWSYPQAYHIKSRRQSSADLSWELEYMRQHKEEAEQRLRIMIATGKPLFESMQSNPAPLKNDRSPPMLGSDIVIPRSQSPEGTMCEKPHAGGDSPTADDQCTGCGGLWCASKHTDRGRGSGLWKGTCQRNEPGGVGSGTSMGTANSRVSSNGVSVTKARSLDLPNVQKRRVNTCRPRQTATSLSPNVLDEFDDSFVTQIYNYISLGYPCVARSYDDELSRISGITVQELRCDDLRTDARGYVVAPDGNSPVACSRWKALRLYIQDWALHQPHMGEDDESAWGMPERKGSWAI</sequence>
<name>A0A9W9TY22_9EURO</name>
<evidence type="ECO:0000313" key="2">
    <source>
        <dbReference type="EMBL" id="KAJ5248658.1"/>
    </source>
</evidence>
<feature type="compositionally biased region" description="Polar residues" evidence="1">
    <location>
        <begin position="436"/>
        <end position="450"/>
    </location>
</feature>
<dbReference type="Proteomes" id="UP001150941">
    <property type="component" value="Unassembled WGS sequence"/>
</dbReference>
<feature type="compositionally biased region" description="Polar residues" evidence="1">
    <location>
        <begin position="51"/>
        <end position="66"/>
    </location>
</feature>
<dbReference type="GeneID" id="83196709"/>
<dbReference type="OrthoDB" id="4716584at2759"/>
<reference evidence="2" key="1">
    <citation type="submission" date="2022-11" db="EMBL/GenBank/DDBJ databases">
        <authorList>
            <person name="Petersen C."/>
        </authorList>
    </citation>
    <scope>NUCLEOTIDE SEQUENCE</scope>
    <source>
        <strain evidence="2">IBT 19713</strain>
    </source>
</reference>
<keyword evidence="3" id="KW-1185">Reference proteome</keyword>
<gene>
    <name evidence="2" type="ORF">N7468_000109</name>
</gene>
<proteinExistence type="predicted"/>
<accession>A0A9W9TY22</accession>
<feature type="compositionally biased region" description="Low complexity" evidence="1">
    <location>
        <begin position="208"/>
        <end position="228"/>
    </location>
</feature>
<dbReference type="RefSeq" id="XP_058335437.1">
    <property type="nucleotide sequence ID" value="XM_058469406.1"/>
</dbReference>
<evidence type="ECO:0000256" key="1">
    <source>
        <dbReference type="SAM" id="MobiDB-lite"/>
    </source>
</evidence>
<dbReference type="EMBL" id="JAPQKS010000001">
    <property type="protein sequence ID" value="KAJ5248658.1"/>
    <property type="molecule type" value="Genomic_DNA"/>
</dbReference>
<comment type="caution">
    <text evidence="2">The sequence shown here is derived from an EMBL/GenBank/DDBJ whole genome shotgun (WGS) entry which is preliminary data.</text>
</comment>
<dbReference type="AlphaFoldDB" id="A0A9W9TY22"/>